<dbReference type="Gene3D" id="1.20.1390.10">
    <property type="entry name" value="PWI domain"/>
    <property type="match status" value="1"/>
</dbReference>
<dbReference type="SMART" id="SM00311">
    <property type="entry name" value="PWI"/>
    <property type="match status" value="1"/>
</dbReference>
<dbReference type="PANTHER" id="PTHR23148:SF0">
    <property type="entry name" value="SERINE_ARGININE REPETITIVE MATRIX PROTEIN 1"/>
    <property type="match status" value="1"/>
</dbReference>
<dbReference type="Pfam" id="PF01480">
    <property type="entry name" value="PWI"/>
    <property type="match status" value="1"/>
</dbReference>
<comment type="caution">
    <text evidence="4">The sequence shown here is derived from an EMBL/GenBank/DDBJ whole genome shotgun (WGS) entry which is preliminary data.</text>
</comment>
<evidence type="ECO:0000256" key="2">
    <source>
        <dbReference type="SAM" id="MobiDB-lite"/>
    </source>
</evidence>
<feature type="region of interest" description="Disordered" evidence="2">
    <location>
        <begin position="131"/>
        <end position="222"/>
    </location>
</feature>
<dbReference type="InParanoid" id="A0A1Z5KC10"/>
<feature type="compositionally biased region" description="Basic and acidic residues" evidence="2">
    <location>
        <begin position="234"/>
        <end position="252"/>
    </location>
</feature>
<organism evidence="4 5">
    <name type="scientific">Fistulifera solaris</name>
    <name type="common">Oleaginous diatom</name>
    <dbReference type="NCBI Taxonomy" id="1519565"/>
    <lineage>
        <taxon>Eukaryota</taxon>
        <taxon>Sar</taxon>
        <taxon>Stramenopiles</taxon>
        <taxon>Ochrophyta</taxon>
        <taxon>Bacillariophyta</taxon>
        <taxon>Bacillariophyceae</taxon>
        <taxon>Bacillariophycidae</taxon>
        <taxon>Naviculales</taxon>
        <taxon>Naviculaceae</taxon>
        <taxon>Fistulifera</taxon>
    </lineage>
</organism>
<dbReference type="GO" id="GO:0005681">
    <property type="term" value="C:spliceosomal complex"/>
    <property type="evidence" value="ECO:0007669"/>
    <property type="project" value="TreeGrafter"/>
</dbReference>
<dbReference type="PANTHER" id="PTHR23148">
    <property type="entry name" value="SERINE/ARGININE REGULATED NUCLEAR MATRIX PROTEIN"/>
    <property type="match status" value="1"/>
</dbReference>
<dbReference type="GO" id="GO:0048024">
    <property type="term" value="P:regulation of mRNA splicing, via spliceosome"/>
    <property type="evidence" value="ECO:0007669"/>
    <property type="project" value="TreeGrafter"/>
</dbReference>
<evidence type="ECO:0000259" key="3">
    <source>
        <dbReference type="PROSITE" id="PS51025"/>
    </source>
</evidence>
<dbReference type="InterPro" id="IPR036483">
    <property type="entry name" value="PWI_dom_sf"/>
</dbReference>
<dbReference type="AlphaFoldDB" id="A0A1Z5KC10"/>
<proteinExistence type="predicted"/>
<reference evidence="4 5" key="1">
    <citation type="journal article" date="2015" name="Plant Cell">
        <title>Oil accumulation by the oleaginous diatom Fistulifera solaris as revealed by the genome and transcriptome.</title>
        <authorList>
            <person name="Tanaka T."/>
            <person name="Maeda Y."/>
            <person name="Veluchamy A."/>
            <person name="Tanaka M."/>
            <person name="Abida H."/>
            <person name="Marechal E."/>
            <person name="Bowler C."/>
            <person name="Muto M."/>
            <person name="Sunaga Y."/>
            <person name="Tanaka M."/>
            <person name="Yoshino T."/>
            <person name="Taniguchi T."/>
            <person name="Fukuda Y."/>
            <person name="Nemoto M."/>
            <person name="Matsumoto M."/>
            <person name="Wong P.S."/>
            <person name="Aburatani S."/>
            <person name="Fujibuchi W."/>
        </authorList>
    </citation>
    <scope>NUCLEOTIDE SEQUENCE [LARGE SCALE GENOMIC DNA]</scope>
    <source>
        <strain evidence="4 5">JPCC DA0580</strain>
    </source>
</reference>
<keyword evidence="1" id="KW-0507">mRNA processing</keyword>
<accession>A0A1Z5KC10</accession>
<name>A0A1Z5KC10_FISSO</name>
<dbReference type="EMBL" id="BDSP01000203">
    <property type="protein sequence ID" value="GAX23631.1"/>
    <property type="molecule type" value="Genomic_DNA"/>
</dbReference>
<dbReference type="InterPro" id="IPR052225">
    <property type="entry name" value="Ser/Arg_repetitive_matrix"/>
</dbReference>
<dbReference type="GO" id="GO:0003723">
    <property type="term" value="F:RNA binding"/>
    <property type="evidence" value="ECO:0007669"/>
    <property type="project" value="TreeGrafter"/>
</dbReference>
<dbReference type="SUPFAM" id="SSF101233">
    <property type="entry name" value="PWI domain"/>
    <property type="match status" value="1"/>
</dbReference>
<feature type="compositionally biased region" description="Basic and acidic residues" evidence="2">
    <location>
        <begin position="164"/>
        <end position="175"/>
    </location>
</feature>
<sequence length="311" mass="35994">MPLIKGTASVADSRALTKALRSTKFPESFSTAVDLSKINKPVLAQWVENKITGILGFEDEIVQSTAVNMFLPSSSDEAIIEVDPRKAQIDMAGFLGDDEAAKFAKELWDMMVDAQKSPLGIPTQLLEEKKKELALQQQQQSQNAPPPQQQRHQHRPQPRQNAVARRDFPERDRQRGRASRPVSPPSHDNRGNRRPWDEGEHYNHRDRNPPRQLESYPPDSYRYGEVYDRSALRDFHDRGASHRDSFGRERRYSRQPSPDRYQRHNAPTRGSRSRSRSVSSDDRRRSRHRYRSSSESSSSQSRDRSRRRLRN</sequence>
<gene>
    <name evidence="4" type="ORF">FisN_12Hh204</name>
</gene>
<dbReference type="OrthoDB" id="163257at2759"/>
<keyword evidence="5" id="KW-1185">Reference proteome</keyword>
<feature type="compositionally biased region" description="Low complexity" evidence="2">
    <location>
        <begin position="134"/>
        <end position="143"/>
    </location>
</feature>
<dbReference type="InterPro" id="IPR002483">
    <property type="entry name" value="PWI_dom"/>
</dbReference>
<feature type="domain" description="PWI" evidence="3">
    <location>
        <begin position="22"/>
        <end position="128"/>
    </location>
</feature>
<dbReference type="PROSITE" id="PS51025">
    <property type="entry name" value="PWI"/>
    <property type="match status" value="1"/>
</dbReference>
<protein>
    <submittedName>
        <fullName evidence="4">Serine/arginine repetitive matrix protein 1</fullName>
    </submittedName>
</protein>
<evidence type="ECO:0000313" key="4">
    <source>
        <dbReference type="EMBL" id="GAX23631.1"/>
    </source>
</evidence>
<feature type="region of interest" description="Disordered" evidence="2">
    <location>
        <begin position="234"/>
        <end position="311"/>
    </location>
</feature>
<dbReference type="GO" id="GO:0006397">
    <property type="term" value="P:mRNA processing"/>
    <property type="evidence" value="ECO:0007669"/>
    <property type="project" value="UniProtKB-KW"/>
</dbReference>
<evidence type="ECO:0000313" key="5">
    <source>
        <dbReference type="Proteomes" id="UP000198406"/>
    </source>
</evidence>
<evidence type="ECO:0000256" key="1">
    <source>
        <dbReference type="ARBA" id="ARBA00022664"/>
    </source>
</evidence>
<feature type="compositionally biased region" description="Basic and acidic residues" evidence="2">
    <location>
        <begin position="187"/>
        <end position="209"/>
    </location>
</feature>
<dbReference type="Proteomes" id="UP000198406">
    <property type="component" value="Unassembled WGS sequence"/>
</dbReference>